<proteinExistence type="predicted"/>
<feature type="compositionally biased region" description="Basic and acidic residues" evidence="1">
    <location>
        <begin position="235"/>
        <end position="244"/>
    </location>
</feature>
<evidence type="ECO:0000313" key="2">
    <source>
        <dbReference type="EMBL" id="KAG0254346.1"/>
    </source>
</evidence>
<feature type="compositionally biased region" description="Polar residues" evidence="1">
    <location>
        <begin position="148"/>
        <end position="175"/>
    </location>
</feature>
<protein>
    <submittedName>
        <fullName evidence="2">Uncharacterized protein</fullName>
    </submittedName>
</protein>
<comment type="caution">
    <text evidence="2">The sequence shown here is derived from an EMBL/GenBank/DDBJ whole genome shotgun (WGS) entry which is preliminary data.</text>
</comment>
<dbReference type="OrthoDB" id="5569779at2759"/>
<feature type="region of interest" description="Disordered" evidence="1">
    <location>
        <begin position="1"/>
        <end position="24"/>
    </location>
</feature>
<gene>
    <name evidence="2" type="ORF">BG011_005808</name>
</gene>
<feature type="region of interest" description="Disordered" evidence="1">
    <location>
        <begin position="148"/>
        <end position="192"/>
    </location>
</feature>
<evidence type="ECO:0000313" key="3">
    <source>
        <dbReference type="Proteomes" id="UP000726737"/>
    </source>
</evidence>
<feature type="compositionally biased region" description="Low complexity" evidence="1">
    <location>
        <begin position="219"/>
        <end position="231"/>
    </location>
</feature>
<feature type="region of interest" description="Disordered" evidence="1">
    <location>
        <begin position="357"/>
        <end position="410"/>
    </location>
</feature>
<dbReference type="EMBL" id="JAAAJA010000407">
    <property type="protein sequence ID" value="KAG0254346.1"/>
    <property type="molecule type" value="Genomic_DNA"/>
</dbReference>
<feature type="region of interest" description="Disordered" evidence="1">
    <location>
        <begin position="204"/>
        <end position="268"/>
    </location>
</feature>
<organism evidence="2 3">
    <name type="scientific">Mortierella polycephala</name>
    <dbReference type="NCBI Taxonomy" id="41804"/>
    <lineage>
        <taxon>Eukaryota</taxon>
        <taxon>Fungi</taxon>
        <taxon>Fungi incertae sedis</taxon>
        <taxon>Mucoromycota</taxon>
        <taxon>Mortierellomycotina</taxon>
        <taxon>Mortierellomycetes</taxon>
        <taxon>Mortierellales</taxon>
        <taxon>Mortierellaceae</taxon>
        <taxon>Mortierella</taxon>
    </lineage>
</organism>
<feature type="compositionally biased region" description="Low complexity" evidence="1">
    <location>
        <begin position="176"/>
        <end position="192"/>
    </location>
</feature>
<keyword evidence="3" id="KW-1185">Reference proteome</keyword>
<sequence length="410" mass="45238">MAKDTYGKVHVSSNSCSSFQDGSDSHRNAAMQVVYPMQHRQHPFESLPSTTANTHRYTPPHDGFSYRRSSCSSASSFLGSPTKKSAEWLDWLVRTAAVNSSDCISTEFLREPMLLNLSLDSHAEFASQGIQRRHGFNARPGVLYYSQGTEEASRTKSPIQPSAAPSTRAKPSTHSNNNGNNNINNNNINNNIDSYTIPTRSWACESQESPLTEEVPSPSSQSNQTTSNTHRTTSRNREEADRKASAHSSSVSATSATSATVRSSTASVGAGSTSALLNTTGQEFHQIWNQTTAFLYRTFSPTYRVGHLYLESWTNGTQKRGFERLQTSLVRGDTFLLVRNTTAQLRDLWARSMAASRAREEDAKRHLKTIEDQRRQGHRHDGNQGPKSSNNNDNSSGSGGASENDQPRNQ</sequence>
<feature type="compositionally biased region" description="Low complexity" evidence="1">
    <location>
        <begin position="388"/>
        <end position="404"/>
    </location>
</feature>
<dbReference type="AlphaFoldDB" id="A0A9P6PUG5"/>
<evidence type="ECO:0000256" key="1">
    <source>
        <dbReference type="SAM" id="MobiDB-lite"/>
    </source>
</evidence>
<feature type="compositionally biased region" description="Basic and acidic residues" evidence="1">
    <location>
        <begin position="357"/>
        <end position="382"/>
    </location>
</feature>
<dbReference type="Proteomes" id="UP000726737">
    <property type="component" value="Unassembled WGS sequence"/>
</dbReference>
<feature type="compositionally biased region" description="Polar residues" evidence="1">
    <location>
        <begin position="11"/>
        <end position="22"/>
    </location>
</feature>
<accession>A0A9P6PUG5</accession>
<name>A0A9P6PUG5_9FUNG</name>
<feature type="compositionally biased region" description="Low complexity" evidence="1">
    <location>
        <begin position="246"/>
        <end position="268"/>
    </location>
</feature>
<reference evidence="2" key="1">
    <citation type="journal article" date="2020" name="Fungal Divers.">
        <title>Resolving the Mortierellaceae phylogeny through synthesis of multi-gene phylogenetics and phylogenomics.</title>
        <authorList>
            <person name="Vandepol N."/>
            <person name="Liber J."/>
            <person name="Desiro A."/>
            <person name="Na H."/>
            <person name="Kennedy M."/>
            <person name="Barry K."/>
            <person name="Grigoriev I.V."/>
            <person name="Miller A.N."/>
            <person name="O'Donnell K."/>
            <person name="Stajich J.E."/>
            <person name="Bonito G."/>
        </authorList>
    </citation>
    <scope>NUCLEOTIDE SEQUENCE</scope>
    <source>
        <strain evidence="2">KOD948</strain>
    </source>
</reference>